<reference evidence="1" key="1">
    <citation type="submission" date="2014-08" db="EMBL/GenBank/DDBJ databases">
        <authorList>
            <person name="Sharma Rahul"/>
            <person name="Thines Marco"/>
        </authorList>
    </citation>
    <scope>NUCLEOTIDE SEQUENCE</scope>
</reference>
<dbReference type="EMBL" id="LN483332">
    <property type="protein sequence ID" value="CED85417.1"/>
    <property type="molecule type" value="Genomic_DNA"/>
</dbReference>
<name>A0A0F7STA7_PHARH</name>
<organism evidence="1">
    <name type="scientific">Phaffia rhodozyma</name>
    <name type="common">Yeast</name>
    <name type="synonym">Xanthophyllomyces dendrorhous</name>
    <dbReference type="NCBI Taxonomy" id="264483"/>
    <lineage>
        <taxon>Eukaryota</taxon>
        <taxon>Fungi</taxon>
        <taxon>Dikarya</taxon>
        <taxon>Basidiomycota</taxon>
        <taxon>Agaricomycotina</taxon>
        <taxon>Tremellomycetes</taxon>
        <taxon>Cystofilobasidiales</taxon>
        <taxon>Mrakiaceae</taxon>
        <taxon>Phaffia</taxon>
    </lineage>
</organism>
<evidence type="ECO:0000313" key="1">
    <source>
        <dbReference type="EMBL" id="CED85417.1"/>
    </source>
</evidence>
<sequence length="115" mass="12092">MQSDQHKSPTDILSPTVSHYLPLSPTVSRHLSSCLPHHLLLPSPFSPQPQDLLSVSLGVGLGLSHLMSAFVPMSATMSDSIRVGSIVVTSSVPVGSAMKASTSRNQPTSFAAIDE</sequence>
<protein>
    <submittedName>
        <fullName evidence="1">Uncharacterized protein</fullName>
    </submittedName>
</protein>
<dbReference type="AlphaFoldDB" id="A0A0F7STA7"/>
<proteinExistence type="predicted"/>
<accession>A0A0F7STA7</accession>